<dbReference type="GO" id="GO:0102559">
    <property type="term" value="F:peptide chain release factor N(5)-glutamine methyltransferase activity"/>
    <property type="evidence" value="ECO:0007669"/>
    <property type="project" value="UniProtKB-EC"/>
</dbReference>
<dbReference type="AlphaFoldDB" id="A0A1W4XEY7"/>
<evidence type="ECO:0000256" key="3">
    <source>
        <dbReference type="ARBA" id="ARBA00022679"/>
    </source>
</evidence>
<evidence type="ECO:0000313" key="7">
    <source>
        <dbReference type="Proteomes" id="UP000192223"/>
    </source>
</evidence>
<dbReference type="InParanoid" id="A0A1W4XEY7"/>
<dbReference type="STRING" id="224129.A0A1W4XEY7"/>
<dbReference type="CDD" id="cd02440">
    <property type="entry name" value="AdoMet_MTases"/>
    <property type="match status" value="1"/>
</dbReference>
<evidence type="ECO:0000256" key="4">
    <source>
        <dbReference type="ARBA" id="ARBA00022691"/>
    </source>
</evidence>
<dbReference type="GeneID" id="108743503"/>
<dbReference type="SUPFAM" id="SSF53335">
    <property type="entry name" value="S-adenosyl-L-methionine-dependent methyltransferases"/>
    <property type="match status" value="1"/>
</dbReference>
<dbReference type="InterPro" id="IPR007848">
    <property type="entry name" value="Small_mtfrase_dom"/>
</dbReference>
<keyword evidence="2 8" id="KW-0489">Methyltransferase</keyword>
<feature type="domain" description="Methyltransferase small" evidence="6">
    <location>
        <begin position="46"/>
        <end position="136"/>
    </location>
</feature>
<dbReference type="EC" id="2.1.1.297" evidence="1"/>
<evidence type="ECO:0000313" key="8">
    <source>
        <dbReference type="RefSeq" id="XP_018334579.2"/>
    </source>
</evidence>
<dbReference type="GO" id="GO:0032259">
    <property type="term" value="P:methylation"/>
    <property type="evidence" value="ECO:0007669"/>
    <property type="project" value="UniProtKB-KW"/>
</dbReference>
<evidence type="ECO:0000259" key="6">
    <source>
        <dbReference type="Pfam" id="PF05175"/>
    </source>
</evidence>
<evidence type="ECO:0000256" key="1">
    <source>
        <dbReference type="ARBA" id="ARBA00012771"/>
    </source>
</evidence>
<dbReference type="OrthoDB" id="269872at2759"/>
<comment type="catalytic activity">
    <reaction evidence="5">
        <text>L-glutaminyl-[peptide chain release factor] + S-adenosyl-L-methionine = N(5)-methyl-L-glutaminyl-[peptide chain release factor] + S-adenosyl-L-homocysteine + H(+)</text>
        <dbReference type="Rhea" id="RHEA:42896"/>
        <dbReference type="Rhea" id="RHEA-COMP:10271"/>
        <dbReference type="Rhea" id="RHEA-COMP:10272"/>
        <dbReference type="ChEBI" id="CHEBI:15378"/>
        <dbReference type="ChEBI" id="CHEBI:30011"/>
        <dbReference type="ChEBI" id="CHEBI:57856"/>
        <dbReference type="ChEBI" id="CHEBI:59789"/>
        <dbReference type="ChEBI" id="CHEBI:61891"/>
        <dbReference type="EC" id="2.1.1.297"/>
    </reaction>
</comment>
<dbReference type="CTD" id="51409"/>
<dbReference type="Pfam" id="PF05175">
    <property type="entry name" value="MTS"/>
    <property type="match status" value="1"/>
</dbReference>
<dbReference type="PANTHER" id="PTHR18895">
    <property type="entry name" value="HEMK METHYLTRANSFERASE"/>
    <property type="match status" value="1"/>
</dbReference>
<keyword evidence="4" id="KW-0949">S-adenosyl-L-methionine</keyword>
<evidence type="ECO:0000256" key="2">
    <source>
        <dbReference type="ARBA" id="ARBA00022603"/>
    </source>
</evidence>
<dbReference type="Gene3D" id="3.40.50.150">
    <property type="entry name" value="Vaccinia Virus protein VP39"/>
    <property type="match status" value="1"/>
</dbReference>
<dbReference type="Proteomes" id="UP000192223">
    <property type="component" value="Unplaced"/>
</dbReference>
<dbReference type="InterPro" id="IPR050320">
    <property type="entry name" value="N5-glutamine_MTase"/>
</dbReference>
<sequence length="147" mass="16985">FFLVRMPVQYIIGEWEFRDLNIEITPPVLIPRPETEQLVDIVSSEMLKKKYSKILEIGCGSGVISLSLLKAFPWLNIVAIDKSKEACELTQRNAMKNKILTNLKVIQCRIATDNYRYLFKEKFDVIVSNPPYVPSKRLTELQPEIVL</sequence>
<dbReference type="InterPro" id="IPR004556">
    <property type="entry name" value="HemK-like"/>
</dbReference>
<dbReference type="GO" id="GO:0005739">
    <property type="term" value="C:mitochondrion"/>
    <property type="evidence" value="ECO:0007669"/>
    <property type="project" value="TreeGrafter"/>
</dbReference>
<dbReference type="RefSeq" id="XP_018334579.2">
    <property type="nucleotide sequence ID" value="XM_018479077.2"/>
</dbReference>
<dbReference type="GO" id="GO:0003676">
    <property type="term" value="F:nucleic acid binding"/>
    <property type="evidence" value="ECO:0007669"/>
    <property type="project" value="InterPro"/>
</dbReference>
<accession>A0A1W4XEY7</accession>
<keyword evidence="3" id="KW-0808">Transferase</keyword>
<protein>
    <recommendedName>
        <fullName evidence="1">peptide chain release factor N(5)-glutamine methyltransferase</fullName>
        <ecNumber evidence="1">2.1.1.297</ecNumber>
    </recommendedName>
</protein>
<dbReference type="KEGG" id="apln:108743503"/>
<proteinExistence type="predicted"/>
<dbReference type="InterPro" id="IPR002052">
    <property type="entry name" value="DNA_methylase_N6_adenine_CS"/>
</dbReference>
<feature type="non-terminal residue" evidence="8">
    <location>
        <position position="1"/>
    </location>
</feature>
<evidence type="ECO:0000256" key="5">
    <source>
        <dbReference type="ARBA" id="ARBA00048391"/>
    </source>
</evidence>
<dbReference type="PROSITE" id="PS00092">
    <property type="entry name" value="N6_MTASE"/>
    <property type="match status" value="1"/>
</dbReference>
<organism evidence="7 8">
    <name type="scientific">Agrilus planipennis</name>
    <name type="common">Emerald ash borer</name>
    <name type="synonym">Agrilus marcopoli</name>
    <dbReference type="NCBI Taxonomy" id="224129"/>
    <lineage>
        <taxon>Eukaryota</taxon>
        <taxon>Metazoa</taxon>
        <taxon>Ecdysozoa</taxon>
        <taxon>Arthropoda</taxon>
        <taxon>Hexapoda</taxon>
        <taxon>Insecta</taxon>
        <taxon>Pterygota</taxon>
        <taxon>Neoptera</taxon>
        <taxon>Endopterygota</taxon>
        <taxon>Coleoptera</taxon>
        <taxon>Polyphaga</taxon>
        <taxon>Elateriformia</taxon>
        <taxon>Buprestoidea</taxon>
        <taxon>Buprestidae</taxon>
        <taxon>Agrilinae</taxon>
        <taxon>Agrilus</taxon>
    </lineage>
</organism>
<dbReference type="PANTHER" id="PTHR18895:SF74">
    <property type="entry name" value="MTRF1L RELEASE FACTOR GLUTAMINE METHYLTRANSFERASE"/>
    <property type="match status" value="1"/>
</dbReference>
<dbReference type="InterPro" id="IPR029063">
    <property type="entry name" value="SAM-dependent_MTases_sf"/>
</dbReference>
<gene>
    <name evidence="8" type="primary">LOC108743503</name>
</gene>
<keyword evidence="7" id="KW-1185">Reference proteome</keyword>
<dbReference type="NCBIfam" id="TIGR00536">
    <property type="entry name" value="hemK_fam"/>
    <property type="match status" value="1"/>
</dbReference>
<name>A0A1W4XEY7_AGRPL</name>
<reference evidence="8" key="1">
    <citation type="submission" date="2025-08" db="UniProtKB">
        <authorList>
            <consortium name="RefSeq"/>
        </authorList>
    </citation>
    <scope>IDENTIFICATION</scope>
    <source>
        <tissue evidence="8">Entire body</tissue>
    </source>
</reference>